<protein>
    <submittedName>
        <fullName evidence="1">Uncharacterized protein</fullName>
    </submittedName>
</protein>
<evidence type="ECO:0000313" key="1">
    <source>
        <dbReference type="EMBL" id="OAT10188.1"/>
    </source>
</evidence>
<dbReference type="EMBL" id="GG657459">
    <property type="protein sequence ID" value="OAT10188.1"/>
    <property type="molecule type" value="Genomic_DNA"/>
</dbReference>
<keyword evidence="2" id="KW-1185">Reference proteome</keyword>
<evidence type="ECO:0000313" key="2">
    <source>
        <dbReference type="Proteomes" id="UP000002038"/>
    </source>
</evidence>
<dbReference type="AlphaFoldDB" id="A0A179USL6"/>
<dbReference type="VEuPathDB" id="FungiDB:BDBG_17323"/>
<sequence length="155" mass="17258">FSYVDRFIFTDDSELNIESLIKNLKNMTIKKLFILCVTKSLMSLSTLSVSFSAAFSQSSTSASVSASFTLTISASVSDSLTSAISASSDSAVSAFIISSPCFKKMLHRLNKSCFSRIILSLNSIKIINIHIFRNRNTDVVLFYTHRCETYTSYLR</sequence>
<dbReference type="GeneID" id="42529076"/>
<dbReference type="RefSeq" id="XP_031579204.1">
    <property type="nucleotide sequence ID" value="XM_031725074.1"/>
</dbReference>
<organism evidence="1 2">
    <name type="scientific">Blastomyces gilchristii (strain SLH14081)</name>
    <name type="common">Blastomyces dermatitidis</name>
    <dbReference type="NCBI Taxonomy" id="559298"/>
    <lineage>
        <taxon>Eukaryota</taxon>
        <taxon>Fungi</taxon>
        <taxon>Dikarya</taxon>
        <taxon>Ascomycota</taxon>
        <taxon>Pezizomycotina</taxon>
        <taxon>Eurotiomycetes</taxon>
        <taxon>Eurotiomycetidae</taxon>
        <taxon>Onygenales</taxon>
        <taxon>Ajellomycetaceae</taxon>
        <taxon>Blastomyces</taxon>
    </lineage>
</organism>
<accession>A0A179USL6</accession>
<dbReference type="KEGG" id="bgh:BDBG_17323"/>
<dbReference type="Proteomes" id="UP000002038">
    <property type="component" value="Unassembled WGS sequence"/>
</dbReference>
<feature type="non-terminal residue" evidence="1">
    <location>
        <position position="1"/>
    </location>
</feature>
<gene>
    <name evidence="1" type="ORF">BDBG_17323</name>
</gene>
<proteinExistence type="predicted"/>
<name>A0A179USL6_BLAGS</name>
<feature type="non-terminal residue" evidence="1">
    <location>
        <position position="155"/>
    </location>
</feature>
<reference evidence="2" key="1">
    <citation type="journal article" date="2015" name="PLoS Genet.">
        <title>The dynamic genome and transcriptome of the human fungal pathogen Blastomyces and close relative Emmonsia.</title>
        <authorList>
            <person name="Munoz J.F."/>
            <person name="Gauthier G.M."/>
            <person name="Desjardins C.A."/>
            <person name="Gallo J.E."/>
            <person name="Holder J."/>
            <person name="Sullivan T.D."/>
            <person name="Marty A.J."/>
            <person name="Carmen J.C."/>
            <person name="Chen Z."/>
            <person name="Ding L."/>
            <person name="Gujja S."/>
            <person name="Magrini V."/>
            <person name="Misas E."/>
            <person name="Mitreva M."/>
            <person name="Priest M."/>
            <person name="Saif S."/>
            <person name="Whiston E.A."/>
            <person name="Young S."/>
            <person name="Zeng Q."/>
            <person name="Goldman W.E."/>
            <person name="Mardis E.R."/>
            <person name="Taylor J.W."/>
            <person name="McEwen J.G."/>
            <person name="Clay O.K."/>
            <person name="Klein B.S."/>
            <person name="Cuomo C.A."/>
        </authorList>
    </citation>
    <scope>NUCLEOTIDE SEQUENCE [LARGE SCALE GENOMIC DNA]</scope>
    <source>
        <strain evidence="2">SLH14081</strain>
    </source>
</reference>